<evidence type="ECO:0000256" key="4">
    <source>
        <dbReference type="ARBA" id="ARBA00022679"/>
    </source>
</evidence>
<dbReference type="GO" id="GO:0008168">
    <property type="term" value="F:methyltransferase activity"/>
    <property type="evidence" value="ECO:0007669"/>
    <property type="project" value="UniProtKB-KW"/>
</dbReference>
<dbReference type="Gene3D" id="3.40.50.150">
    <property type="entry name" value="Vaccinia Virus protein VP39"/>
    <property type="match status" value="1"/>
</dbReference>
<dbReference type="PANTHER" id="PTHR30481">
    <property type="entry name" value="DNA ADENINE METHYLASE"/>
    <property type="match status" value="1"/>
</dbReference>
<keyword evidence="4" id="KW-0808">Transferase</keyword>
<evidence type="ECO:0000256" key="1">
    <source>
        <dbReference type="ARBA" id="ARBA00006594"/>
    </source>
</evidence>
<gene>
    <name evidence="7" type="ORF">H8S22_05990</name>
</gene>
<dbReference type="Proteomes" id="UP000635828">
    <property type="component" value="Unassembled WGS sequence"/>
</dbReference>
<dbReference type="PANTHER" id="PTHR30481:SF2">
    <property type="entry name" value="SITE-SPECIFIC DNA-METHYLTRANSFERASE (ADENINE-SPECIFIC)"/>
    <property type="match status" value="1"/>
</dbReference>
<dbReference type="InterPro" id="IPR012327">
    <property type="entry name" value="MeTrfase_D12"/>
</dbReference>
<evidence type="ECO:0000313" key="7">
    <source>
        <dbReference type="EMBL" id="MBC5677170.1"/>
    </source>
</evidence>
<dbReference type="GO" id="GO:0032259">
    <property type="term" value="P:methylation"/>
    <property type="evidence" value="ECO:0007669"/>
    <property type="project" value="UniProtKB-KW"/>
</dbReference>
<dbReference type="Gene3D" id="1.10.1020.10">
    <property type="entry name" value="Adenine-specific Methyltransferase, Domain 2"/>
    <property type="match status" value="1"/>
</dbReference>
<accession>A0ABR7FRB6</accession>
<dbReference type="InterPro" id="IPR029063">
    <property type="entry name" value="SAM-dependent_MTases_sf"/>
</dbReference>
<dbReference type="RefSeq" id="WP_024727344.1">
    <property type="nucleotide sequence ID" value="NZ_JACOOS010000005.1"/>
</dbReference>
<evidence type="ECO:0000256" key="2">
    <source>
        <dbReference type="ARBA" id="ARBA00011900"/>
    </source>
</evidence>
<keyword evidence="5" id="KW-0949">S-adenosyl-L-methionine</keyword>
<dbReference type="PRINTS" id="PR00505">
    <property type="entry name" value="D12N6MTFRASE"/>
</dbReference>
<protein>
    <recommendedName>
        <fullName evidence="2">site-specific DNA-methyltransferase (adenine-specific)</fullName>
        <ecNumber evidence="2">2.1.1.72</ecNumber>
    </recommendedName>
</protein>
<evidence type="ECO:0000256" key="6">
    <source>
        <dbReference type="ARBA" id="ARBA00047942"/>
    </source>
</evidence>
<reference evidence="7 8" key="1">
    <citation type="submission" date="2020-08" db="EMBL/GenBank/DDBJ databases">
        <title>Genome public.</title>
        <authorList>
            <person name="Liu C."/>
            <person name="Sun Q."/>
        </authorList>
    </citation>
    <scope>NUCLEOTIDE SEQUENCE [LARGE SCALE GENOMIC DNA]</scope>
    <source>
        <strain evidence="7 8">NSJ-7</strain>
    </source>
</reference>
<proteinExistence type="inferred from homology"/>
<evidence type="ECO:0000256" key="3">
    <source>
        <dbReference type="ARBA" id="ARBA00022603"/>
    </source>
</evidence>
<dbReference type="EMBL" id="JACOOS010000005">
    <property type="protein sequence ID" value="MBC5677170.1"/>
    <property type="molecule type" value="Genomic_DNA"/>
</dbReference>
<organism evidence="7 8">
    <name type="scientific">Anaerostipes hominis</name>
    <name type="common">ex Liu et al. 2021</name>
    <dbReference type="NCBI Taxonomy" id="2763018"/>
    <lineage>
        <taxon>Bacteria</taxon>
        <taxon>Bacillati</taxon>
        <taxon>Bacillota</taxon>
        <taxon>Clostridia</taxon>
        <taxon>Lachnospirales</taxon>
        <taxon>Lachnospiraceae</taxon>
        <taxon>Anaerostipes</taxon>
    </lineage>
</organism>
<sequence>MKQNSKKGIIMRCEYCGYEGNDFEEDFCHQKGAWCPACEGFQYYLGKENHAAFHVLLERKNSGVEGVHKKTSLKKRISPLRYPGGKSKAIDMIYPFLSERKVFVEPFCGGASVGLSMLDAGRINKLILNDMDQDLYTFWKVVCGGQCHELIERIRNYQPTREDYFKYREELKNPYLQDVLRAFYFFVINRCSFSGIKMSNPKADVMDRWNAEALTKRICHIHEMADAISVFHQDALTIIEEYYWGSDVCLFIDPPYVKKGDMLYPEKFARHKELSWLLTDLIKEVPGCASIVLTYDDEEMIRDLYDFPNTEIHFVNRRYSCA</sequence>
<comment type="caution">
    <text evidence="7">The sequence shown here is derived from an EMBL/GenBank/DDBJ whole genome shotgun (WGS) entry which is preliminary data.</text>
</comment>
<evidence type="ECO:0000313" key="8">
    <source>
        <dbReference type="Proteomes" id="UP000635828"/>
    </source>
</evidence>
<keyword evidence="3 7" id="KW-0489">Methyltransferase</keyword>
<dbReference type="InterPro" id="IPR023095">
    <property type="entry name" value="Ade_MeTrfase_dom_2"/>
</dbReference>
<dbReference type="SUPFAM" id="SSF53335">
    <property type="entry name" value="S-adenosyl-L-methionine-dependent methyltransferases"/>
    <property type="match status" value="1"/>
</dbReference>
<dbReference type="EC" id="2.1.1.72" evidence="2"/>
<keyword evidence="8" id="KW-1185">Reference proteome</keyword>
<evidence type="ECO:0000256" key="5">
    <source>
        <dbReference type="ARBA" id="ARBA00022691"/>
    </source>
</evidence>
<comment type="catalytic activity">
    <reaction evidence="6">
        <text>a 2'-deoxyadenosine in DNA + S-adenosyl-L-methionine = an N(6)-methyl-2'-deoxyadenosine in DNA + S-adenosyl-L-homocysteine + H(+)</text>
        <dbReference type="Rhea" id="RHEA:15197"/>
        <dbReference type="Rhea" id="RHEA-COMP:12418"/>
        <dbReference type="Rhea" id="RHEA-COMP:12419"/>
        <dbReference type="ChEBI" id="CHEBI:15378"/>
        <dbReference type="ChEBI" id="CHEBI:57856"/>
        <dbReference type="ChEBI" id="CHEBI:59789"/>
        <dbReference type="ChEBI" id="CHEBI:90615"/>
        <dbReference type="ChEBI" id="CHEBI:90616"/>
        <dbReference type="EC" id="2.1.1.72"/>
    </reaction>
</comment>
<comment type="similarity">
    <text evidence="1">Belongs to the N(4)/N(6)-methyltransferase family.</text>
</comment>
<dbReference type="Pfam" id="PF02086">
    <property type="entry name" value="MethyltransfD12"/>
    <property type="match status" value="1"/>
</dbReference>
<name>A0ABR7FRB6_9FIRM</name>